<dbReference type="EMBL" id="MIJE01000011">
    <property type="protein sequence ID" value="OEF97391.1"/>
    <property type="molecule type" value="Genomic_DNA"/>
</dbReference>
<gene>
    <name evidence="6" type="ORF">BHF68_04060</name>
</gene>
<dbReference type="Pfam" id="PF13476">
    <property type="entry name" value="AAA_23"/>
    <property type="match status" value="1"/>
</dbReference>
<evidence type="ECO:0000256" key="2">
    <source>
        <dbReference type="ARBA" id="ARBA00011322"/>
    </source>
</evidence>
<dbReference type="STRING" id="766136.BHF68_04060"/>
<dbReference type="GO" id="GO:0006302">
    <property type="term" value="P:double-strand break repair"/>
    <property type="evidence" value="ECO:0007669"/>
    <property type="project" value="InterPro"/>
</dbReference>
<evidence type="ECO:0000313" key="6">
    <source>
        <dbReference type="EMBL" id="OEF97391.1"/>
    </source>
</evidence>
<sequence length="1057" mass="119573">MKPLKLEISAFGPYAKQQTINFLELKGKNIFLITGPTGAGKTTIFDAISYALFGEASGSSRSKDSLRSDFASIDTLTYVELEFELRGKEYKIKRVPQQERKKARGEGTMNQNAEAELYLPNGSLITKVNTVDKKINEILGITKEQFRQIVMLPQGEFRKLLEADSIEREAIFRKIFGTEAFAAIQKKLEEQKKSAARIIGEKQTKRETIARSIEAREGTLLMQLIHTEQLNIAAIVSETNSQVQQDYAHLQQIEQQLNKLSSEQEKLQGHFIEGQEINKKLTTKSLLEERYQELAKKQNDYEDRRQHLNSARKTLPIIERESTCNKQQLTLDKQQQALQEATQHLEAAEKAVKSLQKQLQEQEAKEDERKRLAEQITTLKNQKQKVAAYEQKNKQLQELQGKLQKQEKTLAAVKEQLKKNKQMQEQIISNINKAQEAEVEEQKLSAAYTKQQQLFQEVNALVESIQAYIEIERNKATITIEYETIDQKYKQAKSSYEQMDDSFRRGQAGLLASQLHVGLECPVCGSTEHPKPAVIVDGVPTEEQLKAAKQAFTGIEAKREVVFKELVNIQNKLISTEQETVKLRNSINNTSAKLVAATFSEAEGIEIDPENEIIILKELKDSLQNEAAQLQKQVKQAAVLAKTKSTLEVELKKCQHEIMTGEETIEQLEKSYTASYGTVIAEQELVASLEQEVPEELRSLQKLNGKITELTSAYEQLVQAHKQVQEAYNRSISEQSSANASHIQLTKQVQQEQQELEELQQQLAMKIKESGFADYTHYAQMKMSEEQIHRLDADIEAYFQDLKSVKDQLAKAIDDTKDLQAVDVEQISECISEIKKQKATVEADAKNFYARITTNKKALSRIGIINEAFQEDEQQYGLVADLSKIANGDNEERITFERYVLAAYFDEIIAASNTRLMKMTGGRYVLQRKEERGKGRKQEGLELEVFDNYTGKARHVKTLSGGESFKASLALALGLADVVQSYAGGISIDTMFVDEGFGTLDPESLDYAIECLIDLQKGGRLVGVISHVPELKERIDVRLEITPAKEGSKAKFTDLHI</sequence>
<dbReference type="OrthoDB" id="9795626at2"/>
<feature type="coiled-coil region" evidence="4">
    <location>
        <begin position="613"/>
        <end position="815"/>
    </location>
</feature>
<evidence type="ECO:0000259" key="5">
    <source>
        <dbReference type="Pfam" id="PF13476"/>
    </source>
</evidence>
<keyword evidence="4" id="KW-0175">Coiled coil</keyword>
<evidence type="ECO:0000256" key="4">
    <source>
        <dbReference type="SAM" id="Coils"/>
    </source>
</evidence>
<dbReference type="InterPro" id="IPR027417">
    <property type="entry name" value="P-loop_NTPase"/>
</dbReference>
<name>A0A1E5G2X6_9FIRM</name>
<evidence type="ECO:0000256" key="1">
    <source>
        <dbReference type="ARBA" id="ARBA00006930"/>
    </source>
</evidence>
<comment type="caution">
    <text evidence="6">The sequence shown here is derived from an EMBL/GenBank/DDBJ whole genome shotgun (WGS) entry which is preliminary data.</text>
</comment>
<feature type="domain" description="Rad50/SbcC-type AAA" evidence="5">
    <location>
        <begin position="5"/>
        <end position="265"/>
    </location>
</feature>
<dbReference type="PANTHER" id="PTHR32114">
    <property type="entry name" value="ABC TRANSPORTER ABCH.3"/>
    <property type="match status" value="1"/>
</dbReference>
<dbReference type="InterPro" id="IPR038729">
    <property type="entry name" value="Rad50/SbcC_AAA"/>
</dbReference>
<dbReference type="RefSeq" id="WP_069642789.1">
    <property type="nucleotide sequence ID" value="NZ_MIJE01000011.1"/>
</dbReference>
<organism evidence="6 7">
    <name type="scientific">Desulfuribacillus alkaliarsenatis</name>
    <dbReference type="NCBI Taxonomy" id="766136"/>
    <lineage>
        <taxon>Bacteria</taxon>
        <taxon>Bacillati</taxon>
        <taxon>Bacillota</taxon>
        <taxon>Desulfuribacillia</taxon>
        <taxon>Desulfuribacillales</taxon>
        <taxon>Desulfuribacillaceae</taxon>
        <taxon>Desulfuribacillus</taxon>
    </lineage>
</organism>
<accession>A0A1E5G2X6</accession>
<dbReference type="SUPFAM" id="SSF52540">
    <property type="entry name" value="P-loop containing nucleoside triphosphate hydrolases"/>
    <property type="match status" value="1"/>
</dbReference>
<feature type="coiled-coil region" evidence="4">
    <location>
        <begin position="243"/>
        <end position="440"/>
    </location>
</feature>
<dbReference type="Pfam" id="PF13558">
    <property type="entry name" value="SbcC_Walker_B"/>
    <property type="match status" value="1"/>
</dbReference>
<comment type="subunit">
    <text evidence="2">Heterodimer of SbcC and SbcD.</text>
</comment>
<proteinExistence type="inferred from homology"/>
<evidence type="ECO:0000256" key="3">
    <source>
        <dbReference type="ARBA" id="ARBA00013368"/>
    </source>
</evidence>
<dbReference type="AlphaFoldDB" id="A0A1E5G2X6"/>
<dbReference type="Gene3D" id="3.40.50.300">
    <property type="entry name" value="P-loop containing nucleotide triphosphate hydrolases"/>
    <property type="match status" value="2"/>
</dbReference>
<evidence type="ECO:0000313" key="7">
    <source>
        <dbReference type="Proteomes" id="UP000094296"/>
    </source>
</evidence>
<dbReference type="GO" id="GO:0016887">
    <property type="term" value="F:ATP hydrolysis activity"/>
    <property type="evidence" value="ECO:0007669"/>
    <property type="project" value="InterPro"/>
</dbReference>
<reference evidence="6 7" key="1">
    <citation type="submission" date="2016-09" db="EMBL/GenBank/DDBJ databases">
        <title>Draft genome sequence for the type strain of Desulfuribacillus alkaliarsenatis AHT28, an obligately anaerobic, sulfidogenic bacterium isolated from Russian soda lake sediments.</title>
        <authorList>
            <person name="Abin C.A."/>
            <person name="Hollibaugh J.T."/>
        </authorList>
    </citation>
    <scope>NUCLEOTIDE SEQUENCE [LARGE SCALE GENOMIC DNA]</scope>
    <source>
        <strain evidence="6 7">AHT28</strain>
    </source>
</reference>
<comment type="similarity">
    <text evidence="1">Belongs to the SMC family. SbcC subfamily.</text>
</comment>
<keyword evidence="7" id="KW-1185">Reference proteome</keyword>
<protein>
    <recommendedName>
        <fullName evidence="3">Nuclease SbcCD subunit C</fullName>
    </recommendedName>
</protein>
<dbReference type="Proteomes" id="UP000094296">
    <property type="component" value="Unassembled WGS sequence"/>
</dbReference>
<dbReference type="PANTHER" id="PTHR32114:SF2">
    <property type="entry name" value="ABC TRANSPORTER ABCH.3"/>
    <property type="match status" value="1"/>
</dbReference>